<feature type="compositionally biased region" description="Basic and acidic residues" evidence="1">
    <location>
        <begin position="154"/>
        <end position="163"/>
    </location>
</feature>
<dbReference type="AlphaFoldDB" id="A0A8J1TNS1"/>
<evidence type="ECO:0000313" key="3">
    <source>
        <dbReference type="Proteomes" id="UP000749559"/>
    </source>
</evidence>
<name>A0A8J1TNS1_OWEFU</name>
<feature type="compositionally biased region" description="Basic residues" evidence="1">
    <location>
        <begin position="205"/>
        <end position="227"/>
    </location>
</feature>
<keyword evidence="3" id="KW-1185">Reference proteome</keyword>
<reference evidence="2" key="1">
    <citation type="submission" date="2022-03" db="EMBL/GenBank/DDBJ databases">
        <authorList>
            <person name="Martin C."/>
        </authorList>
    </citation>
    <scope>NUCLEOTIDE SEQUENCE</scope>
</reference>
<comment type="caution">
    <text evidence="2">The sequence shown here is derived from an EMBL/GenBank/DDBJ whole genome shotgun (WGS) entry which is preliminary data.</text>
</comment>
<feature type="compositionally biased region" description="Polar residues" evidence="1">
    <location>
        <begin position="164"/>
        <end position="192"/>
    </location>
</feature>
<evidence type="ECO:0000313" key="2">
    <source>
        <dbReference type="EMBL" id="CAH1803027.1"/>
    </source>
</evidence>
<accession>A0A8J1TNS1</accession>
<feature type="region of interest" description="Disordered" evidence="1">
    <location>
        <begin position="153"/>
        <end position="250"/>
    </location>
</feature>
<gene>
    <name evidence="2" type="ORF">OFUS_LOCUS26656</name>
</gene>
<organism evidence="2 3">
    <name type="scientific">Owenia fusiformis</name>
    <name type="common">Polychaete worm</name>
    <dbReference type="NCBI Taxonomy" id="6347"/>
    <lineage>
        <taxon>Eukaryota</taxon>
        <taxon>Metazoa</taxon>
        <taxon>Spiralia</taxon>
        <taxon>Lophotrochozoa</taxon>
        <taxon>Annelida</taxon>
        <taxon>Polychaeta</taxon>
        <taxon>Sedentaria</taxon>
        <taxon>Canalipalpata</taxon>
        <taxon>Sabellida</taxon>
        <taxon>Oweniida</taxon>
        <taxon>Oweniidae</taxon>
        <taxon>Owenia</taxon>
    </lineage>
</organism>
<sequence>MLRVIFQHLGIKMITNHPQETSQASKLAVYREQKKLSHRLDKISICEERARKHSNAYQRRVEYELFGHPVRKSTGRYNKSYKEKRNRVLDTKNGTETHSMVKLPTIKQDAVRSRRSKKRRVQSPDIAVFPNISAAQSVDNILDERQVKYMPRNVDIKKERRPNDSFQRFITEKQSNSENDGNQKPLLQSTEVSGGKDSMKNTSNARKRRLLKKYGRRWLRKTIRKPKGSGQNNPKIPRHHSDPEEEPPDLTNFISKMLEQYRTQKDDNNRDTDFLESKTRKSKNIGGKYYASTAKLFATVNNTKGIGDRKKATSENVDMIQRRSRGRRDDKHFRRMSVVMQNSAMFVQGLEWENTDEQTTL</sequence>
<proteinExistence type="predicted"/>
<dbReference type="Proteomes" id="UP000749559">
    <property type="component" value="Unassembled WGS sequence"/>
</dbReference>
<protein>
    <submittedName>
        <fullName evidence="2">Uncharacterized protein</fullName>
    </submittedName>
</protein>
<dbReference type="EMBL" id="CAIIXF020000222">
    <property type="protein sequence ID" value="CAH1803027.1"/>
    <property type="molecule type" value="Genomic_DNA"/>
</dbReference>
<evidence type="ECO:0000256" key="1">
    <source>
        <dbReference type="SAM" id="MobiDB-lite"/>
    </source>
</evidence>